<comment type="caution">
    <text evidence="2">The sequence shown here is derived from an EMBL/GenBank/DDBJ whole genome shotgun (WGS) entry which is preliminary data.</text>
</comment>
<evidence type="ECO:0000313" key="2">
    <source>
        <dbReference type="EMBL" id="PSS19934.1"/>
    </source>
</evidence>
<feature type="chain" id="PRO_5015303230" evidence="1">
    <location>
        <begin position="16"/>
        <end position="54"/>
    </location>
</feature>
<organism evidence="2 3">
    <name type="scientific">Hermanssonia centrifuga</name>
    <dbReference type="NCBI Taxonomy" id="98765"/>
    <lineage>
        <taxon>Eukaryota</taxon>
        <taxon>Fungi</taxon>
        <taxon>Dikarya</taxon>
        <taxon>Basidiomycota</taxon>
        <taxon>Agaricomycotina</taxon>
        <taxon>Agaricomycetes</taxon>
        <taxon>Polyporales</taxon>
        <taxon>Meruliaceae</taxon>
        <taxon>Hermanssonia</taxon>
    </lineage>
</organism>
<reference evidence="2 3" key="1">
    <citation type="submission" date="2018-02" db="EMBL/GenBank/DDBJ databases">
        <title>Genome sequence of the basidiomycete white-rot fungus Phlebia centrifuga.</title>
        <authorList>
            <person name="Granchi Z."/>
            <person name="Peng M."/>
            <person name="de Vries R.P."/>
            <person name="Hilden K."/>
            <person name="Makela M.R."/>
            <person name="Grigoriev I."/>
            <person name="Riley R."/>
        </authorList>
    </citation>
    <scope>NUCLEOTIDE SEQUENCE [LARGE SCALE GENOMIC DNA]</scope>
    <source>
        <strain evidence="2 3">FBCC195</strain>
    </source>
</reference>
<evidence type="ECO:0000313" key="3">
    <source>
        <dbReference type="Proteomes" id="UP000186601"/>
    </source>
</evidence>
<dbReference type="AlphaFoldDB" id="A0A2R6R3V7"/>
<evidence type="ECO:0000256" key="1">
    <source>
        <dbReference type="SAM" id="SignalP"/>
    </source>
</evidence>
<name>A0A2R6R3V7_9APHY</name>
<keyword evidence="3" id="KW-1185">Reference proteome</keyword>
<protein>
    <submittedName>
        <fullName evidence="2">Uncharacterized protein</fullName>
    </submittedName>
</protein>
<accession>A0A2R6R3V7</accession>
<keyword evidence="1" id="KW-0732">Signal</keyword>
<dbReference type="Proteomes" id="UP000186601">
    <property type="component" value="Unassembled WGS sequence"/>
</dbReference>
<gene>
    <name evidence="2" type="ORF">PHLCEN_2v3107</name>
</gene>
<dbReference type="EMBL" id="MLYV02000282">
    <property type="protein sequence ID" value="PSS19934.1"/>
    <property type="molecule type" value="Genomic_DNA"/>
</dbReference>
<proteinExistence type="predicted"/>
<feature type="signal peptide" evidence="1">
    <location>
        <begin position="1"/>
        <end position="15"/>
    </location>
</feature>
<sequence>MIWIAWLIRLATSHAGLCMGERLKKDGVRGEDVYLPEDLAETGQDWEAFLSRHY</sequence>